<evidence type="ECO:0000256" key="3">
    <source>
        <dbReference type="ARBA" id="ARBA00022723"/>
    </source>
</evidence>
<organism evidence="5 6">
    <name type="scientific">Alterisphingorhabdus coralli</name>
    <dbReference type="NCBI Taxonomy" id="3071408"/>
    <lineage>
        <taxon>Bacteria</taxon>
        <taxon>Pseudomonadati</taxon>
        <taxon>Pseudomonadota</taxon>
        <taxon>Alphaproteobacteria</taxon>
        <taxon>Sphingomonadales</taxon>
        <taxon>Sphingomonadaceae</taxon>
        <taxon>Alterisphingorhabdus (ex Yan et al. 2024)</taxon>
    </lineage>
</organism>
<keyword evidence="3" id="KW-0479">Metal-binding</keyword>
<accession>A0AA97F795</accession>
<proteinExistence type="predicted"/>
<evidence type="ECO:0000313" key="6">
    <source>
        <dbReference type="Proteomes" id="UP001302429"/>
    </source>
</evidence>
<reference evidence="5 6" key="1">
    <citation type="submission" date="2023-10" db="EMBL/GenBank/DDBJ databases">
        <title>Complete genome sequence of a Sphingomonadaceae bacterium.</title>
        <authorList>
            <person name="Yan C."/>
        </authorList>
    </citation>
    <scope>NUCLEOTIDE SEQUENCE [LARGE SCALE GENOMIC DNA]</scope>
    <source>
        <strain evidence="5 6">SCSIO 66989</strain>
    </source>
</reference>
<dbReference type="EMBL" id="CP136594">
    <property type="protein sequence ID" value="WOE75491.1"/>
    <property type="molecule type" value="Genomic_DNA"/>
</dbReference>
<dbReference type="GO" id="GO:0046872">
    <property type="term" value="F:metal ion binding"/>
    <property type="evidence" value="ECO:0007669"/>
    <property type="project" value="UniProtKB-KW"/>
</dbReference>
<dbReference type="Proteomes" id="UP001302429">
    <property type="component" value="Chromosome"/>
</dbReference>
<keyword evidence="6" id="KW-1185">Reference proteome</keyword>
<dbReference type="InterPro" id="IPR013785">
    <property type="entry name" value="Aldolase_TIM"/>
</dbReference>
<name>A0AA97F795_9SPHN</name>
<dbReference type="PANTHER" id="PTHR37418">
    <property type="entry name" value="3-KETO-5-AMINOHEXANOATE CLEAVAGE ENZYME-RELATED"/>
    <property type="match status" value="1"/>
</dbReference>
<gene>
    <name evidence="5" type="ORF">RB602_01900</name>
</gene>
<keyword evidence="2" id="KW-0808">Transferase</keyword>
<evidence type="ECO:0000256" key="1">
    <source>
        <dbReference type="ARBA" id="ARBA00001947"/>
    </source>
</evidence>
<comment type="cofactor">
    <cofactor evidence="1">
        <name>Zn(2+)</name>
        <dbReference type="ChEBI" id="CHEBI:29105"/>
    </cofactor>
</comment>
<dbReference type="RefSeq" id="WP_317082448.1">
    <property type="nucleotide sequence ID" value="NZ_CP136594.1"/>
</dbReference>
<keyword evidence="4" id="KW-0862">Zinc</keyword>
<dbReference type="AlphaFoldDB" id="A0AA97F795"/>
<sequence>MTKTILTCAVTGNITRPDQTPYLPITPAQIADDCIAAYRQGAAIVHIHVRDPETGAPSMAVGHYRETVERIRDVTSDLILNLTTGPGQRFLPSVEDPSVAAEGTNLLPPAERVPHVLALQPEVCTLDLNTMASGNQVIINIPRTVEEMARLVRDVGVKPELELFSSGDLVMARDLMQQLDFSDPLMVSFVMGIKYGWPPTVEALQLALSLLPEGAIWTAFGVGRHSFPMVAQSVLLGGHIRVGLEDNLYLSKGELAEGNGPLCEKAVRIVRDLGGEIASPQEARALLGLGS</sequence>
<dbReference type="Pfam" id="PF05853">
    <property type="entry name" value="BKACE"/>
    <property type="match status" value="1"/>
</dbReference>
<dbReference type="InterPro" id="IPR008567">
    <property type="entry name" value="BKACE"/>
</dbReference>
<dbReference type="PANTHER" id="PTHR37418:SF2">
    <property type="entry name" value="3-KETO-5-AMINOHEXANOATE CLEAVAGE ENZYME"/>
    <property type="match status" value="1"/>
</dbReference>
<dbReference type="GO" id="GO:0043720">
    <property type="term" value="F:3-keto-5-aminohexanoate cleavage activity"/>
    <property type="evidence" value="ECO:0007669"/>
    <property type="project" value="InterPro"/>
</dbReference>
<evidence type="ECO:0000313" key="5">
    <source>
        <dbReference type="EMBL" id="WOE75491.1"/>
    </source>
</evidence>
<protein>
    <submittedName>
        <fullName evidence="5">3-keto-5-aminohexanoate cleavage protein</fullName>
    </submittedName>
</protein>
<evidence type="ECO:0000256" key="4">
    <source>
        <dbReference type="ARBA" id="ARBA00022833"/>
    </source>
</evidence>
<dbReference type="Gene3D" id="3.20.20.70">
    <property type="entry name" value="Aldolase class I"/>
    <property type="match status" value="1"/>
</dbReference>
<dbReference type="KEGG" id="acoa:RB602_01900"/>
<evidence type="ECO:0000256" key="2">
    <source>
        <dbReference type="ARBA" id="ARBA00022679"/>
    </source>
</evidence>